<dbReference type="GO" id="GO:0006508">
    <property type="term" value="P:proteolysis"/>
    <property type="evidence" value="ECO:0007669"/>
    <property type="project" value="UniProtKB-KW"/>
</dbReference>
<gene>
    <name evidence="7" type="ORF">D1O30_06035</name>
</gene>
<dbReference type="EMBL" id="QWDD01000001">
    <property type="protein sequence ID" value="RNJ49220.1"/>
    <property type="molecule type" value="Genomic_DNA"/>
</dbReference>
<dbReference type="OrthoDB" id="9801421at2"/>
<dbReference type="Pfam" id="PF00326">
    <property type="entry name" value="Peptidase_S9"/>
    <property type="match status" value="1"/>
</dbReference>
<comment type="caution">
    <text evidence="7">The sequence shown here is derived from an EMBL/GenBank/DDBJ whole genome shotgun (WGS) entry which is preliminary data.</text>
</comment>
<evidence type="ECO:0000256" key="3">
    <source>
        <dbReference type="ARBA" id="ARBA00022801"/>
    </source>
</evidence>
<comment type="similarity">
    <text evidence="1">Belongs to the peptidase S9A family.</text>
</comment>
<dbReference type="InterPro" id="IPR029058">
    <property type="entry name" value="AB_hydrolase_fold"/>
</dbReference>
<keyword evidence="3" id="KW-0378">Hydrolase</keyword>
<accession>A0A3M9XQM5</accession>
<keyword evidence="2" id="KW-0645">Protease</keyword>
<dbReference type="RefSeq" id="WP_123175196.1">
    <property type="nucleotide sequence ID" value="NZ_QWDD01000001.1"/>
</dbReference>
<dbReference type="InterPro" id="IPR051543">
    <property type="entry name" value="Serine_Peptidase_S9A"/>
</dbReference>
<dbReference type="GO" id="GO:0004252">
    <property type="term" value="F:serine-type endopeptidase activity"/>
    <property type="evidence" value="ECO:0007669"/>
    <property type="project" value="InterPro"/>
</dbReference>
<evidence type="ECO:0000256" key="2">
    <source>
        <dbReference type="ARBA" id="ARBA00022670"/>
    </source>
</evidence>
<feature type="domain" description="Peptidase S9A N-terminal" evidence="6">
    <location>
        <begin position="21"/>
        <end position="429"/>
    </location>
</feature>
<evidence type="ECO:0000313" key="7">
    <source>
        <dbReference type="EMBL" id="RNJ49220.1"/>
    </source>
</evidence>
<dbReference type="Gene3D" id="3.40.50.1820">
    <property type="entry name" value="alpha/beta hydrolase"/>
    <property type="match status" value="1"/>
</dbReference>
<dbReference type="Gene3D" id="2.130.10.120">
    <property type="entry name" value="Prolyl oligopeptidase, N-terminal domain"/>
    <property type="match status" value="1"/>
</dbReference>
<evidence type="ECO:0000256" key="1">
    <source>
        <dbReference type="ARBA" id="ARBA00005228"/>
    </source>
</evidence>
<keyword evidence="4" id="KW-0720">Serine protease</keyword>
<organism evidence="7 8">
    <name type="scientific">Methylocystis hirsuta</name>
    <dbReference type="NCBI Taxonomy" id="369798"/>
    <lineage>
        <taxon>Bacteria</taxon>
        <taxon>Pseudomonadati</taxon>
        <taxon>Pseudomonadota</taxon>
        <taxon>Alphaproteobacteria</taxon>
        <taxon>Hyphomicrobiales</taxon>
        <taxon>Methylocystaceae</taxon>
        <taxon>Methylocystis</taxon>
    </lineage>
</organism>
<dbReference type="PANTHER" id="PTHR11757">
    <property type="entry name" value="PROTEASE FAMILY S9A OLIGOPEPTIDASE"/>
    <property type="match status" value="1"/>
</dbReference>
<name>A0A3M9XQM5_9HYPH</name>
<dbReference type="SUPFAM" id="SSF50993">
    <property type="entry name" value="Peptidase/esterase 'gauge' domain"/>
    <property type="match status" value="1"/>
</dbReference>
<evidence type="ECO:0000259" key="6">
    <source>
        <dbReference type="Pfam" id="PF02897"/>
    </source>
</evidence>
<protein>
    <submittedName>
        <fullName evidence="7">S9 family peptidase</fullName>
    </submittedName>
</protein>
<dbReference type="InterPro" id="IPR023302">
    <property type="entry name" value="Pept_S9A_N"/>
</dbReference>
<dbReference type="Pfam" id="PF02897">
    <property type="entry name" value="Peptidase_S9_N"/>
    <property type="match status" value="1"/>
</dbReference>
<dbReference type="PRINTS" id="PR00862">
    <property type="entry name" value="PROLIGOPTASE"/>
</dbReference>
<dbReference type="Proteomes" id="UP000268623">
    <property type="component" value="Unassembled WGS sequence"/>
</dbReference>
<dbReference type="SUPFAM" id="SSF53474">
    <property type="entry name" value="alpha/beta-Hydrolases"/>
    <property type="match status" value="1"/>
</dbReference>
<dbReference type="InterPro" id="IPR002470">
    <property type="entry name" value="Peptidase_S9A"/>
</dbReference>
<evidence type="ECO:0000313" key="8">
    <source>
        <dbReference type="Proteomes" id="UP000268623"/>
    </source>
</evidence>
<evidence type="ECO:0000259" key="5">
    <source>
        <dbReference type="Pfam" id="PF00326"/>
    </source>
</evidence>
<reference evidence="7 8" key="1">
    <citation type="submission" date="2018-08" db="EMBL/GenBank/DDBJ databases">
        <title>Genome sequence of Methylocystis hirsuta CSC1, a methanotroph able to accumulate PHAs.</title>
        <authorList>
            <person name="Bordel S."/>
            <person name="Rodriguez E."/>
            <person name="Gancedo J."/>
            <person name="Munoz R."/>
        </authorList>
    </citation>
    <scope>NUCLEOTIDE SEQUENCE [LARGE SCALE GENOMIC DNA]</scope>
    <source>
        <strain evidence="7 8">CSC1</strain>
    </source>
</reference>
<evidence type="ECO:0000256" key="4">
    <source>
        <dbReference type="ARBA" id="ARBA00022825"/>
    </source>
</evidence>
<proteinExistence type="inferred from homology"/>
<dbReference type="InterPro" id="IPR001375">
    <property type="entry name" value="Peptidase_S9_cat"/>
</dbReference>
<dbReference type="PANTHER" id="PTHR11757:SF19">
    <property type="entry name" value="PROLYL ENDOPEPTIDASE-LIKE"/>
    <property type="match status" value="1"/>
</dbReference>
<sequence>MARDTAAKSSDWRFELAGAAPPVAAQRHTRRVIHGRVLDDPYDWLAAKNWREVLRDPDALPVDIAKLIEAENAYCDRVMAPLKNLRKALVAEMRGRIKEDDSEVPEPDGPYAYYERFHEGAEHPLYCRTPREGGAETVLLDGDALAKGHDFFDIGDAAHAPDHAQLAWSVDDAGSELYDIRTRALSDGLDRADVVSDSDGAIVWQANSKAYYYVLIDENHRTAQVFRHEVGADPAEDALIIEELDSAWFVSLQESGCRRFAIVSIHGHDATECWLIDLREDNPTPRIVAPREPRLRYDVEPHGDLLYIRNNADGADDFRISVAPLAEPGRENWKDVIPHRHGVMIDSFTVYARHLVRLLRENSLPTIVIRALSSGEEHAIHFEEEAYALSIDPGLEFDTDILRFVYSSMTTPDETYDYDMAARTRVLRKRQEIPSGHDPKNYVTRRLFATARDGEIVPITLLHRADFTPGGDGAPLLLYGYGAYGYALSASFNEDALSLVDRGFVYARAHIRGGTDKGWRWYEDGKLEKKQNSFWDFIDCARHLVSAGYTREGGVVAQGGSAGGLLMGAVANEAPELFAGIIASVPFVDTLNTMLRDDLPLTPPEWLEWGNPIASAEAYDRLASYSPYDNVRAQRYPPILAVAGVTDPRVTYWEPLKWVAKLRATMSGGGPVLLFTHMGAGHAGASGRFEALEDTALEYAFALACAARAFKDGRDVLAKC</sequence>
<feature type="domain" description="Peptidase S9 prolyl oligopeptidase catalytic" evidence="5">
    <location>
        <begin position="491"/>
        <end position="706"/>
    </location>
</feature>
<dbReference type="AlphaFoldDB" id="A0A3M9XQM5"/>
<keyword evidence="8" id="KW-1185">Reference proteome</keyword>